<comment type="subcellular location">
    <subcellularLocation>
        <location evidence="1">Membrane</location>
        <topology evidence="1">Multi-pass membrane protein</topology>
    </subcellularLocation>
</comment>
<name>A0AAE0KT51_9CHLO</name>
<dbReference type="InterPro" id="IPR045231">
    <property type="entry name" value="Yip1/4-like"/>
</dbReference>
<reference evidence="7 8" key="1">
    <citation type="journal article" date="2015" name="Genome Biol. Evol.">
        <title>Comparative Genomics of a Bacterivorous Green Alga Reveals Evolutionary Causalities and Consequences of Phago-Mixotrophic Mode of Nutrition.</title>
        <authorList>
            <person name="Burns J.A."/>
            <person name="Paasch A."/>
            <person name="Narechania A."/>
            <person name="Kim E."/>
        </authorList>
    </citation>
    <scope>NUCLEOTIDE SEQUENCE [LARGE SCALE GENOMIC DNA]</scope>
    <source>
        <strain evidence="7 8">PLY_AMNH</strain>
    </source>
</reference>
<evidence type="ECO:0000256" key="5">
    <source>
        <dbReference type="ARBA" id="ARBA00023136"/>
    </source>
</evidence>
<keyword evidence="8" id="KW-1185">Reference proteome</keyword>
<sequence length="198" mass="21242">MSTAANNGSEKDELVIRDESSVLSAQAGGLTSAFKEQWMVISHPFTNNKGLLNSLSNRGILVPVLLSLVFSGLLASGVTQPSERVNTFLLVTLSVWIGEALVIASAIFIGASVASIQGVRLLSYGLLPLIFAVCLCVNVTGPWLRALLVTPCFMWSSYATVPAIATASPSTRRSLVTYPIFFYYMCLSWMILVATSSI</sequence>
<dbReference type="GO" id="GO:0016020">
    <property type="term" value="C:membrane"/>
    <property type="evidence" value="ECO:0007669"/>
    <property type="project" value="UniProtKB-SubCell"/>
</dbReference>
<keyword evidence="4 6" id="KW-1133">Transmembrane helix</keyword>
<comment type="similarity">
    <text evidence="2">Belongs to the YIP1 family.</text>
</comment>
<protein>
    <recommendedName>
        <fullName evidence="9">Protein YIP</fullName>
    </recommendedName>
</protein>
<feature type="transmembrane region" description="Helical" evidence="6">
    <location>
        <begin position="85"/>
        <end position="109"/>
    </location>
</feature>
<dbReference type="GO" id="GO:0005802">
    <property type="term" value="C:trans-Golgi network"/>
    <property type="evidence" value="ECO:0007669"/>
    <property type="project" value="TreeGrafter"/>
</dbReference>
<comment type="caution">
    <text evidence="7">The sequence shown here is derived from an EMBL/GenBank/DDBJ whole genome shotgun (WGS) entry which is preliminary data.</text>
</comment>
<dbReference type="Proteomes" id="UP001190700">
    <property type="component" value="Unassembled WGS sequence"/>
</dbReference>
<organism evidence="7 8">
    <name type="scientific">Cymbomonas tetramitiformis</name>
    <dbReference type="NCBI Taxonomy" id="36881"/>
    <lineage>
        <taxon>Eukaryota</taxon>
        <taxon>Viridiplantae</taxon>
        <taxon>Chlorophyta</taxon>
        <taxon>Pyramimonadophyceae</taxon>
        <taxon>Pyramimonadales</taxon>
        <taxon>Pyramimonadaceae</taxon>
        <taxon>Cymbomonas</taxon>
    </lineage>
</organism>
<keyword evidence="5 6" id="KW-0472">Membrane</keyword>
<dbReference type="EMBL" id="LGRX02018723">
    <property type="protein sequence ID" value="KAK3259459.1"/>
    <property type="molecule type" value="Genomic_DNA"/>
</dbReference>
<feature type="transmembrane region" description="Helical" evidence="6">
    <location>
        <begin position="175"/>
        <end position="195"/>
    </location>
</feature>
<evidence type="ECO:0000313" key="7">
    <source>
        <dbReference type="EMBL" id="KAK3259459.1"/>
    </source>
</evidence>
<dbReference type="AlphaFoldDB" id="A0AAE0KT51"/>
<evidence type="ECO:0000256" key="3">
    <source>
        <dbReference type="ARBA" id="ARBA00022692"/>
    </source>
</evidence>
<evidence type="ECO:0000256" key="4">
    <source>
        <dbReference type="ARBA" id="ARBA00022989"/>
    </source>
</evidence>
<evidence type="ECO:0000256" key="1">
    <source>
        <dbReference type="ARBA" id="ARBA00004141"/>
    </source>
</evidence>
<dbReference type="PANTHER" id="PTHR21236:SF1">
    <property type="entry name" value="PROTEIN YIPF6"/>
    <property type="match status" value="1"/>
</dbReference>
<proteinExistence type="inferred from homology"/>
<dbReference type="GO" id="GO:0006888">
    <property type="term" value="P:endoplasmic reticulum to Golgi vesicle-mediated transport"/>
    <property type="evidence" value="ECO:0007669"/>
    <property type="project" value="InterPro"/>
</dbReference>
<feature type="transmembrane region" description="Helical" evidence="6">
    <location>
        <begin position="121"/>
        <end position="140"/>
    </location>
</feature>
<accession>A0AAE0KT51</accession>
<keyword evidence="3 6" id="KW-0812">Transmembrane</keyword>
<evidence type="ECO:0008006" key="9">
    <source>
        <dbReference type="Google" id="ProtNLM"/>
    </source>
</evidence>
<evidence type="ECO:0000256" key="2">
    <source>
        <dbReference type="ARBA" id="ARBA00010596"/>
    </source>
</evidence>
<gene>
    <name evidence="7" type="ORF">CYMTET_31544</name>
</gene>
<dbReference type="PANTHER" id="PTHR21236">
    <property type="entry name" value="GOLGI MEMBRANE PROTEIN YIP1"/>
    <property type="match status" value="1"/>
</dbReference>
<evidence type="ECO:0000256" key="6">
    <source>
        <dbReference type="SAM" id="Phobius"/>
    </source>
</evidence>
<evidence type="ECO:0000313" key="8">
    <source>
        <dbReference type="Proteomes" id="UP001190700"/>
    </source>
</evidence>
<feature type="transmembrane region" description="Helical" evidence="6">
    <location>
        <begin position="59"/>
        <end position="79"/>
    </location>
</feature>